<dbReference type="Pfam" id="PF13871">
    <property type="entry name" value="Helicase_C_4"/>
    <property type="match status" value="1"/>
</dbReference>
<dbReference type="InterPro" id="IPR026741">
    <property type="entry name" value="SNO"/>
</dbReference>
<proteinExistence type="predicted"/>
<sequence>MKSVLDIPHEIPHVPPPKTYQGDFFKDVKEALIGVGMINVDEKTGFCTLEKDFNNISKFLNRILGMKVAVQNALFKYFTENLTAVILEAKRTGRWDMGIMDLGSGEEKVRKLESRVFVGNSATNTARTELSKFAVEKGMHWHKALELWKRCGSLDEGFYVSLQDRVCKRVVILVVVQGRNKKKELMYNIYRPNAGLQARCETMEEIRAKHKKCLPDVAEPLWEDHYIKSETQCQHKYLQGTCSKVAQGRECNAGLRTRFYHVLSGSVLSVWSKVESVLSGFSSNVARMQIIRLRTEDNQRIVGSIIPAQAVPALERVLGQDSAKSYTEKHNTLFNYQPYIPGNSNTSQTSSSSSAALSSNDTVSNGSSSTADEQQAEPPELLSMPTLVW</sequence>
<evidence type="ECO:0000313" key="5">
    <source>
        <dbReference type="Proteomes" id="UP000678393"/>
    </source>
</evidence>
<reference evidence="4" key="1">
    <citation type="submission" date="2021-04" db="EMBL/GenBank/DDBJ databases">
        <authorList>
            <consortium name="Molecular Ecology Group"/>
        </authorList>
    </citation>
    <scope>NUCLEOTIDE SEQUENCE</scope>
</reference>
<feature type="domain" description="Strawberry notch helicase C" evidence="2">
    <location>
        <begin position="12"/>
        <end position="101"/>
    </location>
</feature>
<name>A0A8S3Z8N7_9EUPU</name>
<dbReference type="InterPro" id="IPR026937">
    <property type="entry name" value="SBNO_Helicase_C_dom"/>
</dbReference>
<dbReference type="PANTHER" id="PTHR12706:SF30">
    <property type="entry name" value="PROTEIN STRAWBERRY NOTCH-RELATED"/>
    <property type="match status" value="1"/>
</dbReference>
<dbReference type="EMBL" id="CAJHNH020001817">
    <property type="protein sequence ID" value="CAG5124588.1"/>
    <property type="molecule type" value="Genomic_DNA"/>
</dbReference>
<accession>A0A8S3Z8N7</accession>
<dbReference type="Proteomes" id="UP000678393">
    <property type="component" value="Unassembled WGS sequence"/>
</dbReference>
<dbReference type="GO" id="GO:0006355">
    <property type="term" value="P:regulation of DNA-templated transcription"/>
    <property type="evidence" value="ECO:0007669"/>
    <property type="project" value="InterPro"/>
</dbReference>
<feature type="domain" description="SBNO alpha/beta" evidence="3">
    <location>
        <begin position="139"/>
        <end position="256"/>
    </location>
</feature>
<dbReference type="InterPro" id="IPR057332">
    <property type="entry name" value="SBNO_a/b_dom"/>
</dbReference>
<keyword evidence="5" id="KW-1185">Reference proteome</keyword>
<dbReference type="GO" id="GO:0042393">
    <property type="term" value="F:histone binding"/>
    <property type="evidence" value="ECO:0007669"/>
    <property type="project" value="TreeGrafter"/>
</dbReference>
<comment type="caution">
    <text evidence="4">The sequence shown here is derived from an EMBL/GenBank/DDBJ whole genome shotgun (WGS) entry which is preliminary data.</text>
</comment>
<dbReference type="OrthoDB" id="421838at2759"/>
<dbReference type="AlphaFoldDB" id="A0A8S3Z8N7"/>
<evidence type="ECO:0000256" key="1">
    <source>
        <dbReference type="SAM" id="MobiDB-lite"/>
    </source>
</evidence>
<dbReference type="GO" id="GO:0005634">
    <property type="term" value="C:nucleus"/>
    <property type="evidence" value="ECO:0007669"/>
    <property type="project" value="TreeGrafter"/>
</dbReference>
<gene>
    <name evidence="4" type="ORF">CUNI_LOCUS10146</name>
</gene>
<feature type="compositionally biased region" description="Low complexity" evidence="1">
    <location>
        <begin position="343"/>
        <end position="370"/>
    </location>
</feature>
<dbReference type="PANTHER" id="PTHR12706">
    <property type="entry name" value="STRAWBERRY NOTCH-RELATED"/>
    <property type="match status" value="1"/>
</dbReference>
<evidence type="ECO:0000313" key="4">
    <source>
        <dbReference type="EMBL" id="CAG5124588.1"/>
    </source>
</evidence>
<evidence type="ECO:0000259" key="2">
    <source>
        <dbReference type="Pfam" id="PF13871"/>
    </source>
</evidence>
<organism evidence="4 5">
    <name type="scientific">Candidula unifasciata</name>
    <dbReference type="NCBI Taxonomy" id="100452"/>
    <lineage>
        <taxon>Eukaryota</taxon>
        <taxon>Metazoa</taxon>
        <taxon>Spiralia</taxon>
        <taxon>Lophotrochozoa</taxon>
        <taxon>Mollusca</taxon>
        <taxon>Gastropoda</taxon>
        <taxon>Heterobranchia</taxon>
        <taxon>Euthyneura</taxon>
        <taxon>Panpulmonata</taxon>
        <taxon>Eupulmonata</taxon>
        <taxon>Stylommatophora</taxon>
        <taxon>Helicina</taxon>
        <taxon>Helicoidea</taxon>
        <taxon>Geomitridae</taxon>
        <taxon>Candidula</taxon>
    </lineage>
</organism>
<feature type="region of interest" description="Disordered" evidence="1">
    <location>
        <begin position="337"/>
        <end position="389"/>
    </location>
</feature>
<dbReference type="Pfam" id="PF25373">
    <property type="entry name" value="SBNO"/>
    <property type="match status" value="1"/>
</dbReference>
<dbReference type="GO" id="GO:0031490">
    <property type="term" value="F:chromatin DNA binding"/>
    <property type="evidence" value="ECO:0007669"/>
    <property type="project" value="TreeGrafter"/>
</dbReference>
<protein>
    <submittedName>
        <fullName evidence="4">Uncharacterized protein</fullName>
    </submittedName>
</protein>
<evidence type="ECO:0000259" key="3">
    <source>
        <dbReference type="Pfam" id="PF25373"/>
    </source>
</evidence>